<dbReference type="EMBL" id="BARS01041824">
    <property type="protein sequence ID" value="GAG36401.1"/>
    <property type="molecule type" value="Genomic_DNA"/>
</dbReference>
<comment type="caution">
    <text evidence="2">The sequence shown here is derived from an EMBL/GenBank/DDBJ whole genome shotgun (WGS) entry which is preliminary data.</text>
</comment>
<feature type="non-terminal residue" evidence="2">
    <location>
        <position position="1"/>
    </location>
</feature>
<dbReference type="Gene3D" id="3.40.50.720">
    <property type="entry name" value="NAD(P)-binding Rossmann-like Domain"/>
    <property type="match status" value="1"/>
</dbReference>
<name>X0YHU9_9ZZZZ</name>
<protein>
    <recommendedName>
        <fullName evidence="1">NAD(P)-binding domain-containing protein</fullName>
    </recommendedName>
</protein>
<dbReference type="Pfam" id="PF16363">
    <property type="entry name" value="GDP_Man_Dehyd"/>
    <property type="match status" value="1"/>
</dbReference>
<gene>
    <name evidence="2" type="ORF">S01H1_63538</name>
</gene>
<dbReference type="InterPro" id="IPR036291">
    <property type="entry name" value="NAD(P)-bd_dom_sf"/>
</dbReference>
<accession>X0YHU9</accession>
<organism evidence="2">
    <name type="scientific">marine sediment metagenome</name>
    <dbReference type="NCBI Taxonomy" id="412755"/>
    <lineage>
        <taxon>unclassified sequences</taxon>
        <taxon>metagenomes</taxon>
        <taxon>ecological metagenomes</taxon>
    </lineage>
</organism>
<proteinExistence type="predicted"/>
<evidence type="ECO:0000259" key="1">
    <source>
        <dbReference type="Pfam" id="PF16363"/>
    </source>
</evidence>
<dbReference type="InterPro" id="IPR016040">
    <property type="entry name" value="NAD(P)-bd_dom"/>
</dbReference>
<dbReference type="Gene3D" id="3.90.25.10">
    <property type="entry name" value="UDP-galactose 4-epimerase, domain 1"/>
    <property type="match status" value="1"/>
</dbReference>
<dbReference type="SUPFAM" id="SSF51735">
    <property type="entry name" value="NAD(P)-binding Rossmann-fold domains"/>
    <property type="match status" value="1"/>
</dbReference>
<feature type="domain" description="NAD(P)-binding" evidence="1">
    <location>
        <begin position="1"/>
        <end position="87"/>
    </location>
</feature>
<dbReference type="PANTHER" id="PTHR43000">
    <property type="entry name" value="DTDP-D-GLUCOSE 4,6-DEHYDRATASE-RELATED"/>
    <property type="match status" value="1"/>
</dbReference>
<dbReference type="AlphaFoldDB" id="X0YHU9"/>
<evidence type="ECO:0000313" key="2">
    <source>
        <dbReference type="EMBL" id="GAG36401.1"/>
    </source>
</evidence>
<reference evidence="2" key="1">
    <citation type="journal article" date="2014" name="Front. Microbiol.">
        <title>High frequency of phylogenetically diverse reductive dehalogenase-homologous genes in deep subseafloor sedimentary metagenomes.</title>
        <authorList>
            <person name="Kawai M."/>
            <person name="Futagami T."/>
            <person name="Toyoda A."/>
            <person name="Takaki Y."/>
            <person name="Nishi S."/>
            <person name="Hori S."/>
            <person name="Arai W."/>
            <person name="Tsubouchi T."/>
            <person name="Morono Y."/>
            <person name="Uchiyama I."/>
            <person name="Ito T."/>
            <person name="Fujiyama A."/>
            <person name="Inagaki F."/>
            <person name="Takami H."/>
        </authorList>
    </citation>
    <scope>NUCLEOTIDE SEQUENCE</scope>
    <source>
        <strain evidence="2">Expedition CK06-06</strain>
    </source>
</reference>
<sequence>LYVEDNCRAIELVMRLGKIGEAYNVGANNEVQNITIAERIVDLLEKHKSLIKFVPDRLGHDKRYAVDCQKIHALGWKPEKEFDKALASTVRWYQENTDWWQKIKEKSKDFKSFYEEYYRDRK</sequence>